<dbReference type="Proteomes" id="UP001597018">
    <property type="component" value="Unassembled WGS sequence"/>
</dbReference>
<dbReference type="PANTHER" id="PTHR46018:SF2">
    <property type="entry name" value="ZINC PHOSPHODIESTERASE ELAC PROTEIN 1"/>
    <property type="match status" value="1"/>
</dbReference>
<evidence type="ECO:0000256" key="3">
    <source>
        <dbReference type="ARBA" id="ARBA00022722"/>
    </source>
</evidence>
<dbReference type="Pfam" id="PF12706">
    <property type="entry name" value="Lactamase_B_2"/>
    <property type="match status" value="1"/>
</dbReference>
<keyword evidence="11" id="KW-1185">Reference proteome</keyword>
<evidence type="ECO:0000256" key="2">
    <source>
        <dbReference type="ARBA" id="ARBA00022694"/>
    </source>
</evidence>
<organism evidence="10 11">
    <name type="scientific">Saccharopolyspora rosea</name>
    <dbReference type="NCBI Taxonomy" id="524884"/>
    <lineage>
        <taxon>Bacteria</taxon>
        <taxon>Bacillati</taxon>
        <taxon>Actinomycetota</taxon>
        <taxon>Actinomycetes</taxon>
        <taxon>Pseudonocardiales</taxon>
        <taxon>Pseudonocardiaceae</taxon>
        <taxon>Saccharopolyspora</taxon>
    </lineage>
</organism>
<feature type="binding site" evidence="8">
    <location>
        <position position="68"/>
    </location>
    <ligand>
        <name>Zn(2+)</name>
        <dbReference type="ChEBI" id="CHEBI:29105"/>
        <label>2</label>
        <note>catalytic</note>
    </ligand>
</feature>
<keyword evidence="7 8" id="KW-0862">Zinc</keyword>
<evidence type="ECO:0000256" key="7">
    <source>
        <dbReference type="ARBA" id="ARBA00022833"/>
    </source>
</evidence>
<feature type="domain" description="Metallo-beta-lactamase" evidence="9">
    <location>
        <begin position="198"/>
        <end position="267"/>
    </location>
</feature>
<sequence>MSGRELVVLGTASQAPTRRRNHNGYLLLWDGVGMLLDPGEGTQRQMTHAGVSVHQVHHVLISHFHGDHCLGLPGVVQRLSRDHVPHLVHVHYPASGQRYFERLRHAAAFDETARLHPEPVDGAGVIATGPFGTLEAARLDHRIETFGYRLAEPDGRRMVPGLLARHGVRGADIGRLQRAGDLVVGDRRVTLDEVSEPRPGQRFAFVMDTRLCDGVFALADRADLLVIESTFLDTDAALAERYRHLTAAQAARVAAECGVRHLVLTHFSQRYTDPRRFHDEAAAVFDGPITVADDLVRVPVPPRATSRRQPSRSRG</sequence>
<keyword evidence="2 8" id="KW-0819">tRNA processing</keyword>
<feature type="binding site" evidence="8">
    <location>
        <position position="65"/>
    </location>
    <ligand>
        <name>Zn(2+)</name>
        <dbReference type="ChEBI" id="CHEBI:29105"/>
        <label>1</label>
        <note>catalytic</note>
    </ligand>
</feature>
<comment type="function">
    <text evidence="8">Zinc phosphodiesterase, which displays some tRNA 3'-processing endonuclease activity. Probably involved in tRNA maturation, by removing a 3'-trailer from precursor tRNA.</text>
</comment>
<dbReference type="EMBL" id="JBHTIW010000007">
    <property type="protein sequence ID" value="MFD0920547.1"/>
    <property type="molecule type" value="Genomic_DNA"/>
</dbReference>
<comment type="subunit">
    <text evidence="1 8">Homodimer.</text>
</comment>
<keyword evidence="4 8" id="KW-0479">Metal-binding</keyword>
<feature type="binding site" evidence="8">
    <location>
        <position position="208"/>
    </location>
    <ligand>
        <name>Zn(2+)</name>
        <dbReference type="ChEBI" id="CHEBI:29105"/>
        <label>2</label>
        <note>catalytic</note>
    </ligand>
</feature>
<comment type="similarity">
    <text evidence="8">Belongs to the RNase Z family.</text>
</comment>
<comment type="cofactor">
    <cofactor evidence="8">
        <name>Zn(2+)</name>
        <dbReference type="ChEBI" id="CHEBI:29105"/>
    </cofactor>
    <text evidence="8">Binds 2 Zn(2+) ions.</text>
</comment>
<feature type="binding site" evidence="8">
    <location>
        <position position="63"/>
    </location>
    <ligand>
        <name>Zn(2+)</name>
        <dbReference type="ChEBI" id="CHEBI:29105"/>
        <label>1</label>
        <note>catalytic</note>
    </ligand>
</feature>
<evidence type="ECO:0000256" key="5">
    <source>
        <dbReference type="ARBA" id="ARBA00022759"/>
    </source>
</evidence>
<keyword evidence="5 8" id="KW-0255">Endonuclease</keyword>
<dbReference type="InterPro" id="IPR013471">
    <property type="entry name" value="RNase_Z/BN"/>
</dbReference>
<evidence type="ECO:0000256" key="6">
    <source>
        <dbReference type="ARBA" id="ARBA00022801"/>
    </source>
</evidence>
<dbReference type="EC" id="3.1.26.11" evidence="8"/>
<comment type="caution">
    <text evidence="10">The sequence shown here is derived from an EMBL/GenBank/DDBJ whole genome shotgun (WGS) entry which is preliminary data.</text>
</comment>
<comment type="catalytic activity">
    <reaction evidence="8">
        <text>Endonucleolytic cleavage of RNA, removing extra 3' nucleotides from tRNA precursor, generating 3' termini of tRNAs. A 3'-hydroxy group is left at the tRNA terminus and a 5'-phosphoryl group is left at the trailer molecule.</text>
        <dbReference type="EC" id="3.1.26.11"/>
    </reaction>
</comment>
<dbReference type="HAMAP" id="MF_01818">
    <property type="entry name" value="RNase_Z_BN"/>
    <property type="match status" value="1"/>
</dbReference>
<evidence type="ECO:0000256" key="1">
    <source>
        <dbReference type="ARBA" id="ARBA00011738"/>
    </source>
</evidence>
<reference evidence="11" key="1">
    <citation type="journal article" date="2019" name="Int. J. Syst. Evol. Microbiol.">
        <title>The Global Catalogue of Microorganisms (GCM) 10K type strain sequencing project: providing services to taxonomists for standard genome sequencing and annotation.</title>
        <authorList>
            <consortium name="The Broad Institute Genomics Platform"/>
            <consortium name="The Broad Institute Genome Sequencing Center for Infectious Disease"/>
            <person name="Wu L."/>
            <person name="Ma J."/>
        </authorList>
    </citation>
    <scope>NUCLEOTIDE SEQUENCE [LARGE SCALE GENOMIC DNA]</scope>
    <source>
        <strain evidence="11">CCUG 56401</strain>
    </source>
</reference>
<keyword evidence="6 8" id="KW-0378">Hydrolase</keyword>
<dbReference type="RefSeq" id="WP_263248156.1">
    <property type="nucleotide sequence ID" value="NZ_BAABLT010000005.1"/>
</dbReference>
<feature type="binding site" evidence="8">
    <location>
        <position position="266"/>
    </location>
    <ligand>
        <name>Zn(2+)</name>
        <dbReference type="ChEBI" id="CHEBI:29105"/>
        <label>2</label>
        <note>catalytic</note>
    </ligand>
</feature>
<dbReference type="NCBIfam" id="NF000805">
    <property type="entry name" value="PRK00055.2-3"/>
    <property type="match status" value="1"/>
</dbReference>
<gene>
    <name evidence="8" type="primary">rnz</name>
    <name evidence="10" type="ORF">ACFQ16_12410</name>
</gene>
<dbReference type="SUPFAM" id="SSF56281">
    <property type="entry name" value="Metallo-hydrolase/oxidoreductase"/>
    <property type="match status" value="1"/>
</dbReference>
<protein>
    <recommendedName>
        <fullName evidence="8">Ribonuclease Z</fullName>
        <shortName evidence="8">RNase Z</shortName>
        <ecNumber evidence="8">3.1.26.11</ecNumber>
    </recommendedName>
    <alternativeName>
        <fullName evidence="8">tRNA 3 endonuclease</fullName>
    </alternativeName>
    <alternativeName>
        <fullName evidence="8">tRNase Z</fullName>
    </alternativeName>
</protein>
<accession>A0ABW3FW41</accession>
<keyword evidence="3 8" id="KW-0540">Nuclease</keyword>
<feature type="binding site" evidence="8">
    <location>
        <position position="67"/>
    </location>
    <ligand>
        <name>Zn(2+)</name>
        <dbReference type="ChEBI" id="CHEBI:29105"/>
        <label>2</label>
        <note>catalytic</note>
    </ligand>
</feature>
<feature type="binding site" evidence="8">
    <location>
        <position position="141"/>
    </location>
    <ligand>
        <name>Zn(2+)</name>
        <dbReference type="ChEBI" id="CHEBI:29105"/>
        <label>1</label>
        <note>catalytic</note>
    </ligand>
</feature>
<evidence type="ECO:0000313" key="10">
    <source>
        <dbReference type="EMBL" id="MFD0920547.1"/>
    </source>
</evidence>
<feature type="binding site" evidence="8">
    <location>
        <position position="208"/>
    </location>
    <ligand>
        <name>Zn(2+)</name>
        <dbReference type="ChEBI" id="CHEBI:29105"/>
        <label>1</label>
        <note>catalytic</note>
    </ligand>
</feature>
<dbReference type="GO" id="GO:0042781">
    <property type="term" value="F:3'-tRNA processing endoribonuclease activity"/>
    <property type="evidence" value="ECO:0007669"/>
    <property type="project" value="UniProtKB-EC"/>
</dbReference>
<dbReference type="Gene3D" id="3.60.15.10">
    <property type="entry name" value="Ribonuclease Z/Hydroxyacylglutathione hydrolase-like"/>
    <property type="match status" value="1"/>
</dbReference>
<name>A0ABW3FW41_9PSEU</name>
<dbReference type="InterPro" id="IPR001279">
    <property type="entry name" value="Metallo-B-lactamas"/>
</dbReference>
<dbReference type="InterPro" id="IPR036866">
    <property type="entry name" value="RibonucZ/Hydroxyglut_hydro"/>
</dbReference>
<dbReference type="PANTHER" id="PTHR46018">
    <property type="entry name" value="ZINC PHOSPHODIESTERASE ELAC PROTEIN 1"/>
    <property type="match status" value="1"/>
</dbReference>
<evidence type="ECO:0000313" key="11">
    <source>
        <dbReference type="Proteomes" id="UP001597018"/>
    </source>
</evidence>
<dbReference type="CDD" id="cd07717">
    <property type="entry name" value="RNaseZ_ZiPD-like_MBL-fold"/>
    <property type="match status" value="1"/>
</dbReference>
<evidence type="ECO:0000256" key="4">
    <source>
        <dbReference type="ARBA" id="ARBA00022723"/>
    </source>
</evidence>
<dbReference type="Pfam" id="PF23023">
    <property type="entry name" value="Anti-Pycsar_Apyc1"/>
    <property type="match status" value="1"/>
</dbReference>
<evidence type="ECO:0000256" key="8">
    <source>
        <dbReference type="HAMAP-Rule" id="MF_01818"/>
    </source>
</evidence>
<evidence type="ECO:0000259" key="9">
    <source>
        <dbReference type="Pfam" id="PF12706"/>
    </source>
</evidence>
<feature type="active site" description="Proton acceptor" evidence="8">
    <location>
        <position position="67"/>
    </location>
</feature>
<proteinExistence type="inferred from homology"/>